<comment type="caution">
    <text evidence="9">The sequence shown here is derived from an EMBL/GenBank/DDBJ whole genome shotgun (WGS) entry which is preliminary data.</text>
</comment>
<accession>A0A2S5JEX3</accession>
<evidence type="ECO:0000256" key="6">
    <source>
        <dbReference type="ARBA" id="ARBA00022989"/>
    </source>
</evidence>
<dbReference type="AlphaFoldDB" id="A0A2S5JEX3"/>
<keyword evidence="7 8" id="KW-0472">Membrane</keyword>
<feature type="transmembrane region" description="Helical" evidence="8">
    <location>
        <begin position="226"/>
        <end position="249"/>
    </location>
</feature>
<feature type="transmembrane region" description="Helical" evidence="8">
    <location>
        <begin position="79"/>
        <end position="101"/>
    </location>
</feature>
<protein>
    <recommendedName>
        <fullName evidence="8">Probable membrane transporter protein</fullName>
    </recommendedName>
</protein>
<dbReference type="PANTHER" id="PTHR30269">
    <property type="entry name" value="TRANSMEMBRANE PROTEIN YFCA"/>
    <property type="match status" value="1"/>
</dbReference>
<dbReference type="EMBL" id="PRDS01000007">
    <property type="protein sequence ID" value="PPB80066.1"/>
    <property type="molecule type" value="Genomic_DNA"/>
</dbReference>
<evidence type="ECO:0000256" key="4">
    <source>
        <dbReference type="ARBA" id="ARBA00022475"/>
    </source>
</evidence>
<dbReference type="InterPro" id="IPR052017">
    <property type="entry name" value="TSUP"/>
</dbReference>
<evidence type="ECO:0000256" key="5">
    <source>
        <dbReference type="ARBA" id="ARBA00022692"/>
    </source>
</evidence>
<keyword evidence="4 8" id="KW-1003">Cell membrane</keyword>
<organism evidence="9 10">
    <name type="scientific">Albidovulum inexpectatum</name>
    <dbReference type="NCBI Taxonomy" id="196587"/>
    <lineage>
        <taxon>Bacteria</taxon>
        <taxon>Pseudomonadati</taxon>
        <taxon>Pseudomonadota</taxon>
        <taxon>Alphaproteobacteria</taxon>
        <taxon>Rhodobacterales</taxon>
        <taxon>Paracoccaceae</taxon>
        <taxon>Albidovulum</taxon>
    </lineage>
</organism>
<feature type="transmembrane region" description="Helical" evidence="8">
    <location>
        <begin position="107"/>
        <end position="124"/>
    </location>
</feature>
<keyword evidence="6 8" id="KW-1133">Transmembrane helix</keyword>
<dbReference type="Pfam" id="PF01925">
    <property type="entry name" value="TauE"/>
    <property type="match status" value="1"/>
</dbReference>
<evidence type="ECO:0000313" key="9">
    <source>
        <dbReference type="EMBL" id="PPB80066.1"/>
    </source>
</evidence>
<dbReference type="Proteomes" id="UP000239736">
    <property type="component" value="Unassembled WGS sequence"/>
</dbReference>
<comment type="similarity">
    <text evidence="2 8">Belongs to the 4-toluene sulfonate uptake permease (TSUP) (TC 2.A.102) family.</text>
</comment>
<dbReference type="GO" id="GO:0005886">
    <property type="term" value="C:plasma membrane"/>
    <property type="evidence" value="ECO:0007669"/>
    <property type="project" value="UniProtKB-SubCell"/>
</dbReference>
<feature type="transmembrane region" description="Helical" evidence="8">
    <location>
        <begin position="199"/>
        <end position="220"/>
    </location>
</feature>
<keyword evidence="3" id="KW-0813">Transport</keyword>
<dbReference type="PANTHER" id="PTHR30269:SF37">
    <property type="entry name" value="MEMBRANE TRANSPORTER PROTEIN"/>
    <property type="match status" value="1"/>
</dbReference>
<reference evidence="9 10" key="1">
    <citation type="submission" date="2018-01" db="EMBL/GenBank/DDBJ databases">
        <title>Genomic Encyclopedia of Archaeal and Bacterial Type Strains, Phase II (KMG-II): from individual species to whole genera.</title>
        <authorList>
            <person name="Goeker M."/>
        </authorList>
    </citation>
    <scope>NUCLEOTIDE SEQUENCE [LARGE SCALE GENOMIC DNA]</scope>
    <source>
        <strain evidence="9 10">DSM 12048</strain>
    </source>
</reference>
<dbReference type="InterPro" id="IPR002781">
    <property type="entry name" value="TM_pro_TauE-like"/>
</dbReference>
<feature type="transmembrane region" description="Helical" evidence="8">
    <location>
        <begin position="168"/>
        <end position="187"/>
    </location>
</feature>
<evidence type="ECO:0000256" key="8">
    <source>
        <dbReference type="RuleBase" id="RU363041"/>
    </source>
</evidence>
<evidence type="ECO:0000256" key="2">
    <source>
        <dbReference type="ARBA" id="ARBA00009142"/>
    </source>
</evidence>
<evidence type="ECO:0000256" key="1">
    <source>
        <dbReference type="ARBA" id="ARBA00004651"/>
    </source>
</evidence>
<name>A0A2S5JEX3_9RHOB</name>
<comment type="subcellular location">
    <subcellularLocation>
        <location evidence="1 8">Cell membrane</location>
        <topology evidence="1 8">Multi-pass membrane protein</topology>
    </subcellularLocation>
</comment>
<proteinExistence type="inferred from homology"/>
<evidence type="ECO:0000256" key="7">
    <source>
        <dbReference type="ARBA" id="ARBA00023136"/>
    </source>
</evidence>
<feature type="transmembrane region" description="Helical" evidence="8">
    <location>
        <begin position="51"/>
        <end position="67"/>
    </location>
</feature>
<sequence>MMDLPLGLGAPGAAFLLVAVLGAAIVRGFAGFGFSALVVSAAGFVGDPMRAVPVVLFCEVVMTLQVARGIVADIDWVRVGCLLIGALIGLPIGLSFLLAIGVDGARAAISVFILGICILLVSGWRLRRALGALGNVGLGLVSGVANGAAMAGLPVAAAMSAQPIPPRVFRATLIVYFAALDLLSLPVMWRAGLIGRDTVLAALATMPVLLLGNGLGQWGFARSRPAGFRLIAVALLASLASMGLGKAVLGHV</sequence>
<gene>
    <name evidence="9" type="ORF">LV82_02351</name>
</gene>
<evidence type="ECO:0000313" key="10">
    <source>
        <dbReference type="Proteomes" id="UP000239736"/>
    </source>
</evidence>
<evidence type="ECO:0000256" key="3">
    <source>
        <dbReference type="ARBA" id="ARBA00022448"/>
    </source>
</evidence>
<keyword evidence="10" id="KW-1185">Reference proteome</keyword>
<feature type="transmembrane region" description="Helical" evidence="8">
    <location>
        <begin position="136"/>
        <end position="156"/>
    </location>
</feature>
<keyword evidence="5 8" id="KW-0812">Transmembrane</keyword>